<dbReference type="Pfam" id="PF00625">
    <property type="entry name" value="Guanylate_kin"/>
    <property type="match status" value="1"/>
</dbReference>
<dbReference type="OrthoDB" id="341217at2"/>
<proteinExistence type="inferred from homology"/>
<evidence type="ECO:0000256" key="2">
    <source>
        <dbReference type="ARBA" id="ARBA00005069"/>
    </source>
</evidence>
<dbReference type="SUPFAM" id="SSF52540">
    <property type="entry name" value="P-loop containing nucleoside triphosphate hydrolases"/>
    <property type="match status" value="1"/>
</dbReference>
<evidence type="ECO:0000259" key="7">
    <source>
        <dbReference type="PROSITE" id="PS50052"/>
    </source>
</evidence>
<dbReference type="Proteomes" id="UP000244880">
    <property type="component" value="Unassembled WGS sequence"/>
</dbReference>
<comment type="catalytic activity">
    <reaction evidence="1 6">
        <text>alpha-D-ribose 1,5-bisphosphate + ATP = 5-phospho-alpha-D-ribose 1-diphosphate + ADP</text>
        <dbReference type="Rhea" id="RHEA:20109"/>
        <dbReference type="ChEBI" id="CHEBI:30616"/>
        <dbReference type="ChEBI" id="CHEBI:58017"/>
        <dbReference type="ChEBI" id="CHEBI:68688"/>
        <dbReference type="ChEBI" id="CHEBI:456216"/>
        <dbReference type="EC" id="2.7.4.23"/>
    </reaction>
</comment>
<dbReference type="GO" id="GO:0033863">
    <property type="term" value="F:ribose 1,5-bisphosphate phosphokinase activity"/>
    <property type="evidence" value="ECO:0007669"/>
    <property type="project" value="UniProtKB-UniRule"/>
</dbReference>
<keyword evidence="3 6" id="KW-0808">Transferase</keyword>
<comment type="function">
    <text evidence="6">Catalyzes the phosphorylation of ribose 1,5-bisphosphate to 5-phospho-D-ribosyl alpha-1-diphosphate (PRPP).</text>
</comment>
<evidence type="ECO:0000256" key="6">
    <source>
        <dbReference type="HAMAP-Rule" id="MF_00836"/>
    </source>
</evidence>
<reference evidence="8 9" key="1">
    <citation type="submission" date="2018-03" db="EMBL/GenBank/DDBJ databases">
        <authorList>
            <person name="Keele B.F."/>
        </authorList>
    </citation>
    <scope>NUCLEOTIDE SEQUENCE [LARGE SCALE GENOMIC DNA]</scope>
    <source>
        <strain evidence="8 9">CECT 8599</strain>
    </source>
</reference>
<dbReference type="PANTHER" id="PTHR23117">
    <property type="entry name" value="GUANYLATE KINASE-RELATED"/>
    <property type="match status" value="1"/>
</dbReference>
<evidence type="ECO:0000256" key="3">
    <source>
        <dbReference type="ARBA" id="ARBA00022679"/>
    </source>
</evidence>
<dbReference type="SMART" id="SM00072">
    <property type="entry name" value="GuKc"/>
    <property type="match status" value="1"/>
</dbReference>
<dbReference type="InterPro" id="IPR027417">
    <property type="entry name" value="P-loop_NTPase"/>
</dbReference>
<dbReference type="GO" id="GO:0006015">
    <property type="term" value="P:5-phosphoribose 1-diphosphate biosynthetic process"/>
    <property type="evidence" value="ECO:0007669"/>
    <property type="project" value="UniProtKB-UniRule"/>
</dbReference>
<dbReference type="GO" id="GO:0005829">
    <property type="term" value="C:cytosol"/>
    <property type="evidence" value="ECO:0007669"/>
    <property type="project" value="TreeGrafter"/>
</dbReference>
<evidence type="ECO:0000313" key="8">
    <source>
        <dbReference type="EMBL" id="SPH22446.1"/>
    </source>
</evidence>
<dbReference type="RefSeq" id="WP_108829387.1">
    <property type="nucleotide sequence ID" value="NZ_OMOR01000001.1"/>
</dbReference>
<dbReference type="InterPro" id="IPR012699">
    <property type="entry name" value="PhnN"/>
</dbReference>
<gene>
    <name evidence="6 8" type="primary">phnN</name>
    <name evidence="8" type="ORF">ASD8599_03189</name>
</gene>
<dbReference type="Gene3D" id="3.40.50.300">
    <property type="entry name" value="P-loop containing nucleotide triphosphate hydrolases"/>
    <property type="match status" value="1"/>
</dbReference>
<comment type="pathway">
    <text evidence="2 6">Metabolic intermediate biosynthesis; 5-phospho-alpha-D-ribose 1-diphosphate biosynthesis; 5-phospho-alpha-D-ribose 1-diphosphate from D-ribose 5-phosphate (route II): step 3/3.</text>
</comment>
<dbReference type="EC" id="2.7.4.23" evidence="6"/>
<dbReference type="PANTHER" id="PTHR23117:SF8">
    <property type="entry name" value="RIBOSE 1,5-BISPHOSPHATE PHOSPHOKINASE PHNN"/>
    <property type="match status" value="1"/>
</dbReference>
<dbReference type="NCBIfam" id="TIGR02322">
    <property type="entry name" value="phosphon_PhnN"/>
    <property type="match status" value="1"/>
</dbReference>
<dbReference type="InterPro" id="IPR008145">
    <property type="entry name" value="GK/Ca_channel_bsu"/>
</dbReference>
<feature type="binding site" evidence="6">
    <location>
        <begin position="11"/>
        <end position="18"/>
    </location>
    <ligand>
        <name>ATP</name>
        <dbReference type="ChEBI" id="CHEBI:30616"/>
    </ligand>
</feature>
<dbReference type="GO" id="GO:0005524">
    <property type="term" value="F:ATP binding"/>
    <property type="evidence" value="ECO:0007669"/>
    <property type="project" value="UniProtKB-KW"/>
</dbReference>
<dbReference type="AlphaFoldDB" id="A0A2R8BH37"/>
<dbReference type="EMBL" id="OMOR01000001">
    <property type="protein sequence ID" value="SPH22446.1"/>
    <property type="molecule type" value="Genomic_DNA"/>
</dbReference>
<evidence type="ECO:0000313" key="9">
    <source>
        <dbReference type="Proteomes" id="UP000244880"/>
    </source>
</evidence>
<dbReference type="PROSITE" id="PS50052">
    <property type="entry name" value="GUANYLATE_KINASE_2"/>
    <property type="match status" value="1"/>
</dbReference>
<keyword evidence="8" id="KW-0418">Kinase</keyword>
<comment type="similarity">
    <text evidence="6">Belongs to the ribose 1,5-bisphosphokinase family.</text>
</comment>
<evidence type="ECO:0000256" key="5">
    <source>
        <dbReference type="ARBA" id="ARBA00022840"/>
    </source>
</evidence>
<evidence type="ECO:0000256" key="1">
    <source>
        <dbReference type="ARBA" id="ARBA00000373"/>
    </source>
</evidence>
<accession>A0A2R8BH37</accession>
<dbReference type="HAMAP" id="MF_00836">
    <property type="entry name" value="PhnN"/>
    <property type="match status" value="1"/>
</dbReference>
<keyword evidence="4 6" id="KW-0547">Nucleotide-binding</keyword>
<feature type="domain" description="Guanylate kinase-like" evidence="7">
    <location>
        <begin position="4"/>
        <end position="177"/>
    </location>
</feature>
<keyword evidence="9" id="KW-1185">Reference proteome</keyword>
<evidence type="ECO:0000256" key="4">
    <source>
        <dbReference type="ARBA" id="ARBA00022741"/>
    </source>
</evidence>
<dbReference type="InterPro" id="IPR008144">
    <property type="entry name" value="Guanylate_kin-like_dom"/>
</dbReference>
<dbReference type="UniPathway" id="UPA00087">
    <property type="reaction ID" value="UER00175"/>
</dbReference>
<sequence>MKAGRLIAVVGPSGVGKDSVMEGLAAADPSLHLVRRTITRTPELGGEDYDSVSVAKFNEMATAGHFAIHWSAHELQYAIPAHVRMVLAEGRDCLANFSRSALLAGDAAFARFCVLNITAQSKTLAARLAARGRENEAQIERRLAQATKPLPEGLNVKTVSNDGPLDATIAQALSLLQPVRV</sequence>
<protein>
    <recommendedName>
        <fullName evidence="6">Ribose 1,5-bisphosphate phosphokinase PhnN</fullName>
        <ecNumber evidence="6">2.7.4.23</ecNumber>
    </recommendedName>
    <alternativeName>
        <fullName evidence="6">Ribose 1,5-bisphosphokinase</fullName>
    </alternativeName>
</protein>
<name>A0A2R8BH37_9RHOB</name>
<dbReference type="GO" id="GO:0019634">
    <property type="term" value="P:organic phosphonate metabolic process"/>
    <property type="evidence" value="ECO:0007669"/>
    <property type="project" value="UniProtKB-UniRule"/>
</dbReference>
<keyword evidence="5 6" id="KW-0067">ATP-binding</keyword>
<organism evidence="8 9">
    <name type="scientific">Ascidiaceihabitans donghaensis</name>
    <dbReference type="NCBI Taxonomy" id="1510460"/>
    <lineage>
        <taxon>Bacteria</taxon>
        <taxon>Pseudomonadati</taxon>
        <taxon>Pseudomonadota</taxon>
        <taxon>Alphaproteobacteria</taxon>
        <taxon>Rhodobacterales</taxon>
        <taxon>Paracoccaceae</taxon>
        <taxon>Ascidiaceihabitans</taxon>
    </lineage>
</organism>